<name>A0ABM9RMB8_PARSO</name>
<keyword evidence="3" id="KW-1185">Reference proteome</keyword>
<protein>
    <recommendedName>
        <fullName evidence="1">DUF2357 domain-containing protein</fullName>
    </recommendedName>
</protein>
<evidence type="ECO:0000259" key="1">
    <source>
        <dbReference type="Pfam" id="PF09823"/>
    </source>
</evidence>
<proteinExistence type="predicted"/>
<dbReference type="EMBL" id="LN679998">
    <property type="protein sequence ID" value="CEJ73175.1"/>
    <property type="molecule type" value="Genomic_DNA"/>
</dbReference>
<dbReference type="Pfam" id="PF04411">
    <property type="entry name" value="PDDEXK_7"/>
    <property type="match status" value="1"/>
</dbReference>
<reference evidence="2 3" key="1">
    <citation type="submission" date="2014-11" db="EMBL/GenBank/DDBJ databases">
        <authorList>
            <person name="Aslett M.A."/>
            <person name="De Silva N."/>
        </authorList>
    </citation>
    <scope>NUCLEOTIDE SEQUENCE [LARGE SCALE GENOMIC DNA]</scope>
    <source>
        <strain evidence="2 3">ATCC9714</strain>
    </source>
</reference>
<sequence length="774" mass="91288">MMATLVTGTNKDILKICTEEFSIYISGNSENKKFRATNNNKNISSYLGIISNYEDTKTYTINNFSELELNDDSSMLPSFFEDGIYDIYLENETKDMFEIYHEDKEIRENLVYRGKNIYGSFRFNGDIGHSTFKVFKNKTEVLSFTIQVFPTKLDYMDDYNKILSDINEEVNSLVCEFISKTFSNVEIKDVNNQTNLEFIVILTNIFDKLERAIKRIERHPKHGVLTEYNLKDKHRSKSISTKETIKLWRKGKSRDKVIEVKKKTTLDIYENQYVKHMIKRILNKISHVKCEVQNKKGIDNIYYKKLKLFEGKLSFHLNTFYKEISDISGKRSMSLVFKMASGYKEVYFYYSLLSKGLDICKGLYDISHKKLWNLYEIWCYIKIHNIIKELGYTPRNSSIIQTTSNGITLSLMQSKKAKCIYENNNGNKVELWYNKPYYGLPTTNQRPDTVLCLKGDRFKDRVYIFDAKYRLYIDKNGVIGPMEDDINVMHRYRDAIVSHSKDIDSFKYETFGAYVMFPCSDEENFKNHQYYNSIDKVNIGALPMLPGSTSLMKKHICKILNESYVEAINNNPVFDEEDDYYKFKNKNIMIVNAKDKIHFEKYKENCFYHIPKKTLSKVRLGIDYIAFYQPKTTFKEESGIYYFAKIKDIIEYKRGECLELTCEKSKELDEYIRFELEELVKIGPISSVEYGPVNVNYTTMYLLNNATTMHELYMKDRKEIKLYKILKHISVNKNLKLIKDKDGFYIGKNLVKPHSDNKIYVNEEIVYIKDFEKM</sequence>
<dbReference type="InterPro" id="IPR007505">
    <property type="entry name" value="PDDEXK_7"/>
</dbReference>
<feature type="domain" description="DUF2357" evidence="1">
    <location>
        <begin position="118"/>
        <end position="350"/>
    </location>
</feature>
<dbReference type="Pfam" id="PF09823">
    <property type="entry name" value="DUF2357"/>
    <property type="match status" value="1"/>
</dbReference>
<accession>A0ABM9RMB8</accession>
<dbReference type="RefSeq" id="WP_057544665.1">
    <property type="nucleotide sequence ID" value="NZ_CDNJ01000003.1"/>
</dbReference>
<gene>
    <name evidence="2" type="ORF">ATCC9714_10631</name>
</gene>
<dbReference type="InterPro" id="IPR018633">
    <property type="entry name" value="DUF2357"/>
</dbReference>
<evidence type="ECO:0000313" key="3">
    <source>
        <dbReference type="Proteomes" id="UP000032811"/>
    </source>
</evidence>
<dbReference type="GeneID" id="97536927"/>
<evidence type="ECO:0000313" key="2">
    <source>
        <dbReference type="EMBL" id="CEJ73175.1"/>
    </source>
</evidence>
<organism evidence="2 3">
    <name type="scientific">Paraclostridium sordellii</name>
    <name type="common">Clostridium sordellii</name>
    <dbReference type="NCBI Taxonomy" id="1505"/>
    <lineage>
        <taxon>Bacteria</taxon>
        <taxon>Bacillati</taxon>
        <taxon>Bacillota</taxon>
        <taxon>Clostridia</taxon>
        <taxon>Peptostreptococcales</taxon>
        <taxon>Peptostreptococcaceae</taxon>
        <taxon>Paraclostridium</taxon>
    </lineage>
</organism>
<dbReference type="Proteomes" id="UP000032811">
    <property type="component" value="Chromosome 1"/>
</dbReference>